<dbReference type="AlphaFoldDB" id="W0LN79"/>
<gene>
    <name evidence="4" type="ORF">MAIT1_02816</name>
    <name evidence="3" type="ORF">MIIT1_02816</name>
</gene>
<keyword evidence="1" id="KW-0472">Membrane</keyword>
<dbReference type="Gene3D" id="1.20.1260.10">
    <property type="match status" value="1"/>
</dbReference>
<reference evidence="3" key="1">
    <citation type="journal article" date="2014" name="Front. Microbiol.">
        <title>Isolation, cultivation and genomic analysis of magnetosome biomineralization genes of a new genus of South-seeking magnetotactic cocci within the Alphaproteobacteria.</title>
        <authorList>
            <person name="Morillo V."/>
            <person name="Abreu F."/>
            <person name="Araujo A.C."/>
            <person name="de Almeida L.G."/>
            <person name="Enrich-Prast A."/>
            <person name="Farina M."/>
            <person name="de Vasconcelos A.T."/>
            <person name="Bazylinski D.A."/>
            <person name="Lins U."/>
        </authorList>
    </citation>
    <scope>NUCLEOTIDE SEQUENCE</scope>
    <source>
        <strain evidence="3">IT-1</strain>
    </source>
</reference>
<keyword evidence="1" id="KW-0812">Transmembrane</keyword>
<evidence type="ECO:0000313" key="5">
    <source>
        <dbReference type="Proteomes" id="UP000194003"/>
    </source>
</evidence>
<accession>W0LN79</accession>
<name>W0LN79_9PROT</name>
<sequence length="252" mass="28067">MHPLLRKLFASPNRLQLLVGLLMAVAVISIWVDHLYSDMADDHRTTSSSTPPAPQAQPVALLAPLQAKIPAARLTEKGVTVKDAQLLPRMRTGAKVARDLYLALHQRWRMALFSSLAKSHETHMIALTGAMARFGLRDSVADDRMGIFSDPDFAMMYGDLLRQGRQSIASALRVGGELEETLILELDTAIGETQSMTLHALYKKLRRSTYNHLMNIAHGMELRGDPFMPTKLPRSRLSMLTHGPIDTDFFPN</sequence>
<organism evidence="3">
    <name type="scientific">Magnetofaba australis IT-1</name>
    <dbReference type="NCBI Taxonomy" id="1434232"/>
    <lineage>
        <taxon>Bacteria</taxon>
        <taxon>Pseudomonadati</taxon>
        <taxon>Pseudomonadota</taxon>
        <taxon>Magnetococcia</taxon>
        <taxon>Magnetococcales</taxon>
        <taxon>Magnetococcaceae</taxon>
        <taxon>Magnetofaba</taxon>
    </lineage>
</organism>
<protein>
    <submittedName>
        <fullName evidence="3 4">Ferritin-like protein</fullName>
    </submittedName>
</protein>
<keyword evidence="5" id="KW-1185">Reference proteome</keyword>
<feature type="domain" description="DUF2202" evidence="2">
    <location>
        <begin position="86"/>
        <end position="240"/>
    </location>
</feature>
<evidence type="ECO:0000313" key="4">
    <source>
        <dbReference type="EMBL" id="OSM08654.1"/>
    </source>
</evidence>
<feature type="transmembrane region" description="Helical" evidence="1">
    <location>
        <begin position="15"/>
        <end position="36"/>
    </location>
</feature>
<dbReference type="Pfam" id="PF09968">
    <property type="entry name" value="DUF2202"/>
    <property type="match status" value="1"/>
</dbReference>
<dbReference type="InterPro" id="IPR019243">
    <property type="entry name" value="DUF2202"/>
</dbReference>
<dbReference type="Proteomes" id="UP000194003">
    <property type="component" value="Unassembled WGS sequence"/>
</dbReference>
<dbReference type="InterPro" id="IPR012347">
    <property type="entry name" value="Ferritin-like"/>
</dbReference>
<dbReference type="STRING" id="1434232.MAIT1_02816"/>
<dbReference type="EMBL" id="KF933436">
    <property type="protein sequence ID" value="AHG23907.1"/>
    <property type="molecule type" value="Genomic_DNA"/>
</dbReference>
<proteinExistence type="predicted"/>
<evidence type="ECO:0000256" key="1">
    <source>
        <dbReference type="SAM" id="Phobius"/>
    </source>
</evidence>
<keyword evidence="1" id="KW-1133">Transmembrane helix</keyword>
<evidence type="ECO:0000313" key="3">
    <source>
        <dbReference type="EMBL" id="AHG23907.1"/>
    </source>
</evidence>
<dbReference type="EMBL" id="LVJN01000004">
    <property type="protein sequence ID" value="OSM08654.1"/>
    <property type="molecule type" value="Genomic_DNA"/>
</dbReference>
<reference evidence="4 5" key="2">
    <citation type="journal article" date="2016" name="BMC Genomics">
        <title>Combined genomic and structural analyses of a cultured magnetotactic bacterium reveals its niche adaptation to a dynamic environment.</title>
        <authorList>
            <person name="Araujo A.C."/>
            <person name="Morillo V."/>
            <person name="Cypriano J."/>
            <person name="Teixeira L.C."/>
            <person name="Leao P."/>
            <person name="Lyra S."/>
            <person name="Almeida L.G."/>
            <person name="Bazylinski D.A."/>
            <person name="Vasconcellos A.T."/>
            <person name="Abreu F."/>
            <person name="Lins U."/>
        </authorList>
    </citation>
    <scope>NUCLEOTIDE SEQUENCE [LARGE SCALE GENOMIC DNA]</scope>
    <source>
        <strain evidence="4 5">IT-1</strain>
    </source>
</reference>
<evidence type="ECO:0000259" key="2">
    <source>
        <dbReference type="Pfam" id="PF09968"/>
    </source>
</evidence>